<keyword evidence="2" id="KW-1185">Reference proteome</keyword>
<comment type="caution">
    <text evidence="1">The sequence shown here is derived from an EMBL/GenBank/DDBJ whole genome shotgun (WGS) entry which is preliminary data.</text>
</comment>
<dbReference type="RefSeq" id="WP_199025287.1">
    <property type="nucleotide sequence ID" value="NZ_JAELVR010000008.1"/>
</dbReference>
<name>A0A8J7JHM5_9RHOB</name>
<dbReference type="EMBL" id="JAELVR010000008">
    <property type="protein sequence ID" value="MBJ6372409.1"/>
    <property type="molecule type" value="Genomic_DNA"/>
</dbReference>
<sequence length="133" mass="14042">MKALNPGAMPAPFGDYSHGIAAGGVVATSGQLGLAADGTIPESVAQQAEICFENIRAILNEAGTDIENVLRFSAFVTRREHMAAYMQVRDRWVARLAVKPASTLVIVSGFTRPEFLVEVEALALLPDAASAGE</sequence>
<dbReference type="Proteomes" id="UP000619079">
    <property type="component" value="Unassembled WGS sequence"/>
</dbReference>
<dbReference type="InterPro" id="IPR035959">
    <property type="entry name" value="RutC-like_sf"/>
</dbReference>
<dbReference type="Gene3D" id="3.30.1330.40">
    <property type="entry name" value="RutC-like"/>
    <property type="match status" value="1"/>
</dbReference>
<evidence type="ECO:0000313" key="1">
    <source>
        <dbReference type="EMBL" id="MBJ6372409.1"/>
    </source>
</evidence>
<dbReference type="CDD" id="cd00448">
    <property type="entry name" value="YjgF_YER057c_UK114_family"/>
    <property type="match status" value="1"/>
</dbReference>
<dbReference type="SUPFAM" id="SSF55298">
    <property type="entry name" value="YjgF-like"/>
    <property type="match status" value="1"/>
</dbReference>
<protein>
    <submittedName>
        <fullName evidence="1">RidA family protein</fullName>
    </submittedName>
</protein>
<gene>
    <name evidence="1" type="ORF">JF290_12805</name>
</gene>
<dbReference type="PANTHER" id="PTHR43857:SF1">
    <property type="entry name" value="YJGH FAMILY PROTEIN"/>
    <property type="match status" value="1"/>
</dbReference>
<dbReference type="PANTHER" id="PTHR43857">
    <property type="entry name" value="BLR7761 PROTEIN"/>
    <property type="match status" value="1"/>
</dbReference>
<evidence type="ECO:0000313" key="2">
    <source>
        <dbReference type="Proteomes" id="UP000619079"/>
    </source>
</evidence>
<dbReference type="InterPro" id="IPR006175">
    <property type="entry name" value="YjgF/YER057c/UK114"/>
</dbReference>
<reference evidence="1" key="1">
    <citation type="submission" date="2020-12" db="EMBL/GenBank/DDBJ databases">
        <title>Sedimentitalea sp. nov., isolated from sand in Incheon.</title>
        <authorList>
            <person name="Kim W."/>
        </authorList>
    </citation>
    <scope>NUCLEOTIDE SEQUENCE</scope>
    <source>
        <strain evidence="1">CAU 1593</strain>
    </source>
</reference>
<proteinExistence type="predicted"/>
<organism evidence="1 2">
    <name type="scientific">Sedimentitalea arenosa</name>
    <dbReference type="NCBI Taxonomy" id="2798803"/>
    <lineage>
        <taxon>Bacteria</taxon>
        <taxon>Pseudomonadati</taxon>
        <taxon>Pseudomonadota</taxon>
        <taxon>Alphaproteobacteria</taxon>
        <taxon>Rhodobacterales</taxon>
        <taxon>Paracoccaceae</taxon>
        <taxon>Sedimentitalea</taxon>
    </lineage>
</organism>
<accession>A0A8J7JHM5</accession>
<dbReference type="Pfam" id="PF01042">
    <property type="entry name" value="Ribonuc_L-PSP"/>
    <property type="match status" value="1"/>
</dbReference>
<dbReference type="AlphaFoldDB" id="A0A8J7JHM5"/>